<dbReference type="SUPFAM" id="SSF52540">
    <property type="entry name" value="P-loop containing nucleoside triphosphate hydrolases"/>
    <property type="match status" value="1"/>
</dbReference>
<dbReference type="PROSITE" id="PS00211">
    <property type="entry name" value="ABC_TRANSPORTER_1"/>
    <property type="match status" value="1"/>
</dbReference>
<keyword evidence="7" id="KW-1185">Reference proteome</keyword>
<dbReference type="PROSITE" id="PS50893">
    <property type="entry name" value="ABC_TRANSPORTER_2"/>
    <property type="match status" value="1"/>
</dbReference>
<dbReference type="Gene3D" id="3.40.50.300">
    <property type="entry name" value="P-loop containing nucleotide triphosphate hydrolases"/>
    <property type="match status" value="1"/>
</dbReference>
<keyword evidence="1" id="KW-0547">Nucleotide-binding</keyword>
<gene>
    <name evidence="5" type="ORF">CE457_03250</name>
    <name evidence="4" type="ORF">KUC_1703</name>
</gene>
<dbReference type="InterPro" id="IPR003593">
    <property type="entry name" value="AAA+_ATPase"/>
</dbReference>
<dbReference type="GO" id="GO:0016887">
    <property type="term" value="F:ATP hydrolysis activity"/>
    <property type="evidence" value="ECO:0007669"/>
    <property type="project" value="InterPro"/>
</dbReference>
<reference evidence="4 6" key="1">
    <citation type="submission" date="2011-10" db="EMBL/GenBank/DDBJ databases">
        <authorList>
            <person name="Quillaguamn J."/>
            <person name="Guzmn D."/>
            <person name="Balderrama-Subieta A."/>
            <person name="Cardona-Ortuo C."/>
            <person name="Guevara-Martnez M."/>
            <person name="Callisaya-Quispe N."/>
        </authorList>
    </citation>
    <scope>NUCLEOTIDE SEQUENCE [LARGE SCALE GENOMIC DNA]</scope>
    <source>
        <strain evidence="4 6">LC1</strain>
    </source>
</reference>
<dbReference type="CDD" id="cd03214">
    <property type="entry name" value="ABC_Iron-Siderophores_B12_Hemin"/>
    <property type="match status" value="1"/>
</dbReference>
<evidence type="ECO:0000256" key="2">
    <source>
        <dbReference type="ARBA" id="ARBA00022840"/>
    </source>
</evidence>
<dbReference type="SMART" id="SM00382">
    <property type="entry name" value="AAA"/>
    <property type="match status" value="1"/>
</dbReference>
<proteinExistence type="predicted"/>
<sequence length="265" mass="28451">MKAGFTLSDFSTGYRKRRVFEQLNLPTLPPGSLVAVLGPNAVGKSTLLKAIAGLQPASGRMQLNDIDLATLSGAARMRHVGYLPQTLPQATTLVAYEAVLSACRAVRPDLSRPQIDALIERVFDALAIRPLALRPLSELSGGQRQMVGLAQAIARQPALLLLDEPTSALDLRWQLALIDTVRAVIAERQAVCLMAIHDINLALRFCDQVLLFGNGGLLAAGDPHDAITPDVLRAAYGVEARVERCSLGRPVVLSDRISHLSANTL</sequence>
<dbReference type="AlphaFoldDB" id="A0A265E1F2"/>
<evidence type="ECO:0000313" key="4">
    <source>
        <dbReference type="EMBL" id="EHJ94744.1"/>
    </source>
</evidence>
<evidence type="ECO:0000313" key="6">
    <source>
        <dbReference type="Proteomes" id="UP000005756"/>
    </source>
</evidence>
<dbReference type="InterPro" id="IPR003439">
    <property type="entry name" value="ABC_transporter-like_ATP-bd"/>
</dbReference>
<feature type="domain" description="ABC transporter" evidence="3">
    <location>
        <begin position="5"/>
        <end position="239"/>
    </location>
</feature>
<dbReference type="OrthoDB" id="6461291at2"/>
<dbReference type="Proteomes" id="UP000216538">
    <property type="component" value="Unassembled WGS sequence"/>
</dbReference>
<dbReference type="EMBL" id="NPEY01000002">
    <property type="protein sequence ID" value="OZT75422.1"/>
    <property type="molecule type" value="Genomic_DNA"/>
</dbReference>
<evidence type="ECO:0000256" key="1">
    <source>
        <dbReference type="ARBA" id="ARBA00022741"/>
    </source>
</evidence>
<dbReference type="EMBL" id="JH393257">
    <property type="protein sequence ID" value="EHJ94744.1"/>
    <property type="molecule type" value="Genomic_DNA"/>
</dbReference>
<dbReference type="Proteomes" id="UP000005756">
    <property type="component" value="Unassembled WGS sequence"/>
</dbReference>
<reference evidence="5 7" key="2">
    <citation type="submission" date="2017-07" db="EMBL/GenBank/DDBJ databases">
        <title>Shotgun whole genome sequences of three halophilic bacterial isolates.</title>
        <authorList>
            <person name="Pozzo T."/>
            <person name="Higdon S.M."/>
            <person name="Quillaguaman J."/>
        </authorList>
    </citation>
    <scope>NUCLEOTIDE SEQUENCE [LARGE SCALE GENOMIC DNA]</scope>
    <source>
        <strain evidence="5 7">LC1</strain>
    </source>
</reference>
<evidence type="ECO:0000313" key="5">
    <source>
        <dbReference type="EMBL" id="OZT75422.1"/>
    </source>
</evidence>
<keyword evidence="2 5" id="KW-0067">ATP-binding</keyword>
<dbReference type="InterPro" id="IPR027417">
    <property type="entry name" value="P-loop_NTPase"/>
</dbReference>
<protein>
    <submittedName>
        <fullName evidence="5">ABC transporter ATP-binding protein</fullName>
    </submittedName>
</protein>
<dbReference type="Pfam" id="PF00005">
    <property type="entry name" value="ABC_tran"/>
    <property type="match status" value="1"/>
</dbReference>
<accession>A0A265E1F2</accession>
<dbReference type="GO" id="GO:0005524">
    <property type="term" value="F:ATP binding"/>
    <property type="evidence" value="ECO:0007669"/>
    <property type="project" value="UniProtKB-KW"/>
</dbReference>
<dbReference type="PANTHER" id="PTHR42794:SF2">
    <property type="entry name" value="ABC TRANSPORTER ATP-BINDING PROTEIN"/>
    <property type="match status" value="1"/>
</dbReference>
<evidence type="ECO:0000313" key="7">
    <source>
        <dbReference type="Proteomes" id="UP000216538"/>
    </source>
</evidence>
<dbReference type="RefSeq" id="WP_007112680.1">
    <property type="nucleotide sequence ID" value="NZ_JH393257.1"/>
</dbReference>
<dbReference type="STRING" id="1072583.KUC_1703"/>
<name>A0A265E1F2_9GAMM</name>
<dbReference type="PANTHER" id="PTHR42794">
    <property type="entry name" value="HEMIN IMPORT ATP-BINDING PROTEIN HMUV"/>
    <property type="match status" value="1"/>
</dbReference>
<dbReference type="InterPro" id="IPR017871">
    <property type="entry name" value="ABC_transporter-like_CS"/>
</dbReference>
<evidence type="ECO:0000259" key="3">
    <source>
        <dbReference type="PROSITE" id="PS50893"/>
    </source>
</evidence>
<organism evidence="4 6">
    <name type="scientific">Vreelandella boliviensis LC1</name>
    <dbReference type="NCBI Taxonomy" id="1072583"/>
    <lineage>
        <taxon>Bacteria</taxon>
        <taxon>Pseudomonadati</taxon>
        <taxon>Pseudomonadota</taxon>
        <taxon>Gammaproteobacteria</taxon>
        <taxon>Oceanospirillales</taxon>
        <taxon>Halomonadaceae</taxon>
        <taxon>Vreelandella</taxon>
    </lineage>
</organism>